<protein>
    <submittedName>
        <fullName evidence="3">Uncharacterized protein</fullName>
    </submittedName>
</protein>
<keyword evidence="1" id="KW-0812">Transmembrane</keyword>
<evidence type="ECO:0000256" key="1">
    <source>
        <dbReference type="SAM" id="Phobius"/>
    </source>
</evidence>
<evidence type="ECO:0000313" key="4">
    <source>
        <dbReference type="Proteomes" id="UP001370758"/>
    </source>
</evidence>
<comment type="caution">
    <text evidence="3">The sequence shown here is derived from an EMBL/GenBank/DDBJ whole genome shotgun (WGS) entry which is preliminary data.</text>
</comment>
<evidence type="ECO:0000313" key="3">
    <source>
        <dbReference type="EMBL" id="KAK6507508.1"/>
    </source>
</evidence>
<dbReference type="AlphaFoldDB" id="A0AAV9WL00"/>
<keyword evidence="1" id="KW-1133">Transmembrane helix</keyword>
<keyword evidence="2" id="KW-0732">Signal</keyword>
<keyword evidence="4" id="KW-1185">Reference proteome</keyword>
<sequence>MVSFKTLSIFLSAGIFGLQALAGPIPNSNQEVSQITTLKESHHAEQASLLDSLNGFLRKRLAAFIVEPESPLFDESRQWGISDDKIELSGDGLSARSISLAPREVTQTIEVQTVTFSEEEKEILRQSLTAGFPAFDAVGLNTISPPGFLVALLIIGSVGGALFMIFPVGWLF</sequence>
<dbReference type="EMBL" id="JAVHJL010000003">
    <property type="protein sequence ID" value="KAK6507508.1"/>
    <property type="molecule type" value="Genomic_DNA"/>
</dbReference>
<dbReference type="Proteomes" id="UP001370758">
    <property type="component" value="Unassembled WGS sequence"/>
</dbReference>
<name>A0AAV9WL00_9PEZI</name>
<organism evidence="3 4">
    <name type="scientific">Arthrobotrys musiformis</name>
    <dbReference type="NCBI Taxonomy" id="47236"/>
    <lineage>
        <taxon>Eukaryota</taxon>
        <taxon>Fungi</taxon>
        <taxon>Dikarya</taxon>
        <taxon>Ascomycota</taxon>
        <taxon>Pezizomycotina</taxon>
        <taxon>Orbiliomycetes</taxon>
        <taxon>Orbiliales</taxon>
        <taxon>Orbiliaceae</taxon>
        <taxon>Arthrobotrys</taxon>
    </lineage>
</organism>
<gene>
    <name evidence="3" type="ORF">TWF481_005938</name>
</gene>
<proteinExistence type="predicted"/>
<feature type="transmembrane region" description="Helical" evidence="1">
    <location>
        <begin position="148"/>
        <end position="171"/>
    </location>
</feature>
<keyword evidence="1" id="KW-0472">Membrane</keyword>
<accession>A0AAV9WL00</accession>
<feature type="signal peptide" evidence="2">
    <location>
        <begin position="1"/>
        <end position="22"/>
    </location>
</feature>
<evidence type="ECO:0000256" key="2">
    <source>
        <dbReference type="SAM" id="SignalP"/>
    </source>
</evidence>
<feature type="chain" id="PRO_5043664891" evidence="2">
    <location>
        <begin position="23"/>
        <end position="172"/>
    </location>
</feature>
<reference evidence="3 4" key="1">
    <citation type="submission" date="2023-08" db="EMBL/GenBank/DDBJ databases">
        <authorList>
            <person name="Palmer J.M."/>
        </authorList>
    </citation>
    <scope>NUCLEOTIDE SEQUENCE [LARGE SCALE GENOMIC DNA]</scope>
    <source>
        <strain evidence="3 4">TWF481</strain>
    </source>
</reference>